<protein>
    <recommendedName>
        <fullName evidence="4">G-protein coupled receptors family 1 profile domain-containing protein</fullName>
    </recommendedName>
</protein>
<feature type="transmembrane region" description="Helical" evidence="1">
    <location>
        <begin position="233"/>
        <end position="252"/>
    </location>
</feature>
<accession>A0A4P9XSH2</accession>
<feature type="transmembrane region" description="Helical" evidence="1">
    <location>
        <begin position="20"/>
        <end position="37"/>
    </location>
</feature>
<evidence type="ECO:0008006" key="4">
    <source>
        <dbReference type="Google" id="ProtNLM"/>
    </source>
</evidence>
<keyword evidence="1" id="KW-1133">Transmembrane helix</keyword>
<proteinExistence type="predicted"/>
<keyword evidence="1" id="KW-0472">Membrane</keyword>
<evidence type="ECO:0000313" key="3">
    <source>
        <dbReference type="Proteomes" id="UP000271241"/>
    </source>
</evidence>
<keyword evidence="1" id="KW-0812">Transmembrane</keyword>
<feature type="transmembrane region" description="Helical" evidence="1">
    <location>
        <begin position="58"/>
        <end position="80"/>
    </location>
</feature>
<feature type="transmembrane region" description="Helical" evidence="1">
    <location>
        <begin position="92"/>
        <end position="114"/>
    </location>
</feature>
<dbReference type="AlphaFoldDB" id="A0A4P9XSH2"/>
<evidence type="ECO:0000256" key="1">
    <source>
        <dbReference type="SAM" id="Phobius"/>
    </source>
</evidence>
<organism evidence="2 3">
    <name type="scientific">Thamnocephalis sphaerospora</name>
    <dbReference type="NCBI Taxonomy" id="78915"/>
    <lineage>
        <taxon>Eukaryota</taxon>
        <taxon>Fungi</taxon>
        <taxon>Fungi incertae sedis</taxon>
        <taxon>Zoopagomycota</taxon>
        <taxon>Zoopagomycotina</taxon>
        <taxon>Zoopagomycetes</taxon>
        <taxon>Zoopagales</taxon>
        <taxon>Sigmoideomycetaceae</taxon>
        <taxon>Thamnocephalis</taxon>
    </lineage>
</organism>
<dbReference type="EMBL" id="KZ992544">
    <property type="protein sequence ID" value="RKP09075.1"/>
    <property type="molecule type" value="Genomic_DNA"/>
</dbReference>
<sequence>MSLMRNREPLIVTRSVQHSIYVILLTLMLWVFLSNLYDGVRLLYMRRHTRGTRLYVPILNIIPNLACCFTSAFVLIQRVWPGFTTCEVVRVLDVVSLAFGTSSIVAILFIRVYYAWMRHRWLLYLGGVLILATFVVGVTGFFALSMYADEKGTCLTSMDKHWSLAKFGTDIATNLTLSGLYLFVLGQMLRRGFSTALYEKLRHEGMLSAFLVVISAIITAVIVLLDLASDHSVYIYGVDLLISATLINQMLCKNRGSGNQKRSAGQLQFRRVDHATG</sequence>
<feature type="transmembrane region" description="Helical" evidence="1">
    <location>
        <begin position="206"/>
        <end position="227"/>
    </location>
</feature>
<evidence type="ECO:0000313" key="2">
    <source>
        <dbReference type="EMBL" id="RKP09075.1"/>
    </source>
</evidence>
<name>A0A4P9XSH2_9FUNG</name>
<feature type="transmembrane region" description="Helical" evidence="1">
    <location>
        <begin position="121"/>
        <end position="144"/>
    </location>
</feature>
<dbReference type="Proteomes" id="UP000271241">
    <property type="component" value="Unassembled WGS sequence"/>
</dbReference>
<gene>
    <name evidence="2" type="ORF">THASP1DRAFT_29132</name>
</gene>
<reference evidence="3" key="1">
    <citation type="journal article" date="2018" name="Nat. Microbiol.">
        <title>Leveraging single-cell genomics to expand the fungal tree of life.</title>
        <authorList>
            <person name="Ahrendt S.R."/>
            <person name="Quandt C.A."/>
            <person name="Ciobanu D."/>
            <person name="Clum A."/>
            <person name="Salamov A."/>
            <person name="Andreopoulos B."/>
            <person name="Cheng J.F."/>
            <person name="Woyke T."/>
            <person name="Pelin A."/>
            <person name="Henrissat B."/>
            <person name="Reynolds N.K."/>
            <person name="Benny G.L."/>
            <person name="Smith M.E."/>
            <person name="James T.Y."/>
            <person name="Grigoriev I.V."/>
        </authorList>
    </citation>
    <scope>NUCLEOTIDE SEQUENCE [LARGE SCALE GENOMIC DNA]</scope>
    <source>
        <strain evidence="3">RSA 1356</strain>
    </source>
</reference>
<feature type="transmembrane region" description="Helical" evidence="1">
    <location>
        <begin position="164"/>
        <end position="185"/>
    </location>
</feature>
<keyword evidence="3" id="KW-1185">Reference proteome</keyword>